<gene>
    <name evidence="2" type="ORF">CRD59_04275</name>
</gene>
<dbReference type="EMBL" id="PDCH01000006">
    <property type="protein sequence ID" value="RBP99418.1"/>
    <property type="molecule type" value="Genomic_DNA"/>
</dbReference>
<dbReference type="OrthoDB" id="3239836at2"/>
<evidence type="ECO:0000313" key="3">
    <source>
        <dbReference type="Proteomes" id="UP000252345"/>
    </source>
</evidence>
<sequence>MQTRTGSGAHARGRFPSRRKARVRSCILLLCAAASVLSGCSSPVAIQRMDPQGGQSVLSPCDRAVADARTYDRRTADPWFASAAGARLQEPAAAAQAWHEVAIACPARFGEAVNRSALAWMTANRRARAGGASALMPADPQALTLQALQELPSAARLLGPTQLAQAARAEDRAGFSLIVLAGRRQSGGTTLLAVGDRHHAAAQSLASADPAGDPRQAVYSSKDLLQHPDSMTDPSNGLEAPTESVVEMNCARGLIQAFQGFVTTAAKEGMEAEDEGGAQGRPGAPGLADGKQPGSRNPVHEQRQALGTLALMATAHAYTALDEGYPALPQALLQEVPNS</sequence>
<proteinExistence type="predicted"/>
<dbReference type="AlphaFoldDB" id="A0A366KDZ7"/>
<comment type="caution">
    <text evidence="2">The sequence shown here is derived from an EMBL/GenBank/DDBJ whole genome shotgun (WGS) entry which is preliminary data.</text>
</comment>
<dbReference type="Proteomes" id="UP000252345">
    <property type="component" value="Unassembled WGS sequence"/>
</dbReference>
<dbReference type="RefSeq" id="WP_127920938.1">
    <property type="nucleotide sequence ID" value="NZ_PDCH01000006.1"/>
</dbReference>
<accession>A0A366KDZ7</accession>
<reference evidence="2 3" key="1">
    <citation type="submission" date="2017-10" db="EMBL/GenBank/DDBJ databases">
        <title>Bifidobacterium xylocopum sp. nov. and Bifidobacterium aemilianum sp. nov., from the carpenter bee (Xylocopa violacea) digestive tract.</title>
        <authorList>
            <person name="Alberoni D."/>
            <person name="Baffoni L."/>
            <person name="Di Gioia D."/>
            <person name="Gaggia F."/>
            <person name="Biavati B."/>
        </authorList>
    </citation>
    <scope>NUCLEOTIDE SEQUENCE [LARGE SCALE GENOMIC DNA]</scope>
    <source>
        <strain evidence="2 3">XV2</strain>
    </source>
</reference>
<keyword evidence="3" id="KW-1185">Reference proteome</keyword>
<evidence type="ECO:0000313" key="2">
    <source>
        <dbReference type="EMBL" id="RBP99418.1"/>
    </source>
</evidence>
<protein>
    <submittedName>
        <fullName evidence="2">Uncharacterized protein</fullName>
    </submittedName>
</protein>
<organism evidence="2 3">
    <name type="scientific">Bifidobacterium xylocopae</name>
    <dbReference type="NCBI Taxonomy" id="2493119"/>
    <lineage>
        <taxon>Bacteria</taxon>
        <taxon>Bacillati</taxon>
        <taxon>Actinomycetota</taxon>
        <taxon>Actinomycetes</taxon>
        <taxon>Bifidobacteriales</taxon>
        <taxon>Bifidobacteriaceae</taxon>
        <taxon>Bifidobacterium</taxon>
    </lineage>
</organism>
<evidence type="ECO:0000256" key="1">
    <source>
        <dbReference type="SAM" id="MobiDB-lite"/>
    </source>
</evidence>
<feature type="region of interest" description="Disordered" evidence="1">
    <location>
        <begin position="268"/>
        <end position="305"/>
    </location>
</feature>
<name>A0A366KDZ7_9BIFI</name>